<dbReference type="PANTHER" id="PTHR43280:SF28">
    <property type="entry name" value="HTH-TYPE TRANSCRIPTIONAL ACTIVATOR RHAS"/>
    <property type="match status" value="1"/>
</dbReference>
<keyword evidence="6" id="KW-1185">Reference proteome</keyword>
<accession>A0A926DPK2</accession>
<keyword evidence="2" id="KW-0238">DNA-binding</keyword>
<name>A0A926DPK2_9FIRM</name>
<dbReference type="EMBL" id="JACRSQ010000001">
    <property type="protein sequence ID" value="MBC8542161.1"/>
    <property type="molecule type" value="Genomic_DNA"/>
</dbReference>
<dbReference type="InterPro" id="IPR018060">
    <property type="entry name" value="HTH_AraC"/>
</dbReference>
<evidence type="ECO:0000256" key="3">
    <source>
        <dbReference type="ARBA" id="ARBA00023163"/>
    </source>
</evidence>
<dbReference type="Gene3D" id="1.10.10.60">
    <property type="entry name" value="Homeodomain-like"/>
    <property type="match status" value="2"/>
</dbReference>
<dbReference type="InterPro" id="IPR018062">
    <property type="entry name" value="HTH_AraC-typ_CS"/>
</dbReference>
<dbReference type="AlphaFoldDB" id="A0A926DPK2"/>
<dbReference type="PROSITE" id="PS00041">
    <property type="entry name" value="HTH_ARAC_FAMILY_1"/>
    <property type="match status" value="1"/>
</dbReference>
<feature type="domain" description="HTH araC/xylS-type" evidence="4">
    <location>
        <begin position="185"/>
        <end position="283"/>
    </location>
</feature>
<sequence length="285" mass="32843">MFQYRADQLFSRNESITIQKTRTSGTEAVHTHDFIEIVYVLSGDGQQSVNGLCYPIQKGTLLFINYGQTHAFSTKTSIEYYNILLKPEFISMELINSENAFELLALTAFEEFRSLNPTTPFVSFSGKELLEIEGITDAMHREFKAKQTGYQSILKGYMQVFLVHILRRMQLANESSPVSSSPLTPDLLAYIEEHCSEKITLPELAEQCFYNPSYFSRVFKEYSGMSLTDFIQRKRIEKACRLLQDTDWPIETIATDVGYGDKTQFYRQFKSYMGATPNQFRRRGS</sequence>
<dbReference type="PRINTS" id="PR00032">
    <property type="entry name" value="HTHARAC"/>
</dbReference>
<evidence type="ECO:0000259" key="4">
    <source>
        <dbReference type="PROSITE" id="PS01124"/>
    </source>
</evidence>
<dbReference type="SUPFAM" id="SSF46689">
    <property type="entry name" value="Homeodomain-like"/>
    <property type="match status" value="2"/>
</dbReference>
<proteinExistence type="predicted"/>
<dbReference type="Pfam" id="PF12833">
    <property type="entry name" value="HTH_18"/>
    <property type="match status" value="1"/>
</dbReference>
<reference evidence="5" key="1">
    <citation type="submission" date="2020-08" db="EMBL/GenBank/DDBJ databases">
        <title>Genome public.</title>
        <authorList>
            <person name="Liu C."/>
            <person name="Sun Q."/>
        </authorList>
    </citation>
    <scope>NUCLEOTIDE SEQUENCE</scope>
    <source>
        <strain evidence="5">NSJ-32</strain>
    </source>
</reference>
<dbReference type="InterPro" id="IPR014710">
    <property type="entry name" value="RmlC-like_jellyroll"/>
</dbReference>
<dbReference type="GO" id="GO:0003700">
    <property type="term" value="F:DNA-binding transcription factor activity"/>
    <property type="evidence" value="ECO:0007669"/>
    <property type="project" value="InterPro"/>
</dbReference>
<keyword evidence="1" id="KW-0805">Transcription regulation</keyword>
<dbReference type="Gene3D" id="2.60.120.10">
    <property type="entry name" value="Jelly Rolls"/>
    <property type="match status" value="1"/>
</dbReference>
<dbReference type="Pfam" id="PF02311">
    <property type="entry name" value="AraC_binding"/>
    <property type="match status" value="1"/>
</dbReference>
<dbReference type="PANTHER" id="PTHR43280">
    <property type="entry name" value="ARAC-FAMILY TRANSCRIPTIONAL REGULATOR"/>
    <property type="match status" value="1"/>
</dbReference>
<dbReference type="InterPro" id="IPR037923">
    <property type="entry name" value="HTH-like"/>
</dbReference>
<evidence type="ECO:0000313" key="6">
    <source>
        <dbReference type="Proteomes" id="UP000657006"/>
    </source>
</evidence>
<protein>
    <submittedName>
        <fullName evidence="5">Helix-turn-helix transcriptional regulator</fullName>
    </submittedName>
</protein>
<gene>
    <name evidence="5" type="ORF">H8730_01170</name>
</gene>
<dbReference type="InterPro" id="IPR009057">
    <property type="entry name" value="Homeodomain-like_sf"/>
</dbReference>
<dbReference type="Proteomes" id="UP000657006">
    <property type="component" value="Unassembled WGS sequence"/>
</dbReference>
<organism evidence="5 6">
    <name type="scientific">Bianquea renquensis</name>
    <dbReference type="NCBI Taxonomy" id="2763661"/>
    <lineage>
        <taxon>Bacteria</taxon>
        <taxon>Bacillati</taxon>
        <taxon>Bacillota</taxon>
        <taxon>Clostridia</taxon>
        <taxon>Eubacteriales</taxon>
        <taxon>Bianqueaceae</taxon>
        <taxon>Bianquea</taxon>
    </lineage>
</organism>
<evidence type="ECO:0000256" key="2">
    <source>
        <dbReference type="ARBA" id="ARBA00023125"/>
    </source>
</evidence>
<dbReference type="InterPro" id="IPR003313">
    <property type="entry name" value="AraC-bd"/>
</dbReference>
<dbReference type="PROSITE" id="PS01124">
    <property type="entry name" value="HTH_ARAC_FAMILY_2"/>
    <property type="match status" value="1"/>
</dbReference>
<dbReference type="SUPFAM" id="SSF51215">
    <property type="entry name" value="Regulatory protein AraC"/>
    <property type="match status" value="1"/>
</dbReference>
<dbReference type="GO" id="GO:0043565">
    <property type="term" value="F:sequence-specific DNA binding"/>
    <property type="evidence" value="ECO:0007669"/>
    <property type="project" value="InterPro"/>
</dbReference>
<comment type="caution">
    <text evidence="5">The sequence shown here is derived from an EMBL/GenBank/DDBJ whole genome shotgun (WGS) entry which is preliminary data.</text>
</comment>
<dbReference type="InterPro" id="IPR020449">
    <property type="entry name" value="Tscrpt_reg_AraC-type_HTH"/>
</dbReference>
<dbReference type="SMART" id="SM00342">
    <property type="entry name" value="HTH_ARAC"/>
    <property type="match status" value="1"/>
</dbReference>
<evidence type="ECO:0000313" key="5">
    <source>
        <dbReference type="EMBL" id="MBC8542161.1"/>
    </source>
</evidence>
<dbReference type="RefSeq" id="WP_177716457.1">
    <property type="nucleotide sequence ID" value="NZ_JACRSQ010000001.1"/>
</dbReference>
<keyword evidence="3" id="KW-0804">Transcription</keyword>
<evidence type="ECO:0000256" key="1">
    <source>
        <dbReference type="ARBA" id="ARBA00023015"/>
    </source>
</evidence>